<evidence type="ECO:0000313" key="2">
    <source>
        <dbReference type="EMBL" id="KXY25029.1"/>
    </source>
</evidence>
<sequence length="286" mass="32490">MKTVIIILLTSIIIITIGSYIFFNISYSKTKNEFNKKVSQQIATLNSVNDEFTYEDIDYLPLPVKRYFEYCGYIGTPKMSYMVAKFQDVDFIMSPNKPKLKIDYTQYNFVNEPNRLAFIDTALYGVPFQGIDSYIGGSGNMKGVIAKSFNLFNQRGQEMDQASLVTVLAESLVIPNVALQNYIIWESVDDTHVKAKIAYKGISASGIFTFSKTGEALSFTTKDRAAISTDGIKQKIAWSAVYENYKKSNGIMQPTVLKAVWHYKSGDVTYFDGRDVKFEYNYNFNM</sequence>
<proteinExistence type="predicted"/>
<feature type="transmembrane region" description="Helical" evidence="1">
    <location>
        <begin position="6"/>
        <end position="27"/>
    </location>
</feature>
<dbReference type="RefSeq" id="WP_061664910.1">
    <property type="nucleotide sequence ID" value="NZ_LOMO01000293.1"/>
</dbReference>
<name>A0A9X0SIS2_BACCE</name>
<evidence type="ECO:0000313" key="3">
    <source>
        <dbReference type="Proteomes" id="UP000075476"/>
    </source>
</evidence>
<keyword evidence="1" id="KW-0812">Transmembrane</keyword>
<dbReference type="Pfam" id="PF20181">
    <property type="entry name" value="DUF6544"/>
    <property type="match status" value="1"/>
</dbReference>
<dbReference type="Proteomes" id="UP000075476">
    <property type="component" value="Unassembled WGS sequence"/>
</dbReference>
<keyword evidence="1" id="KW-1133">Transmembrane helix</keyword>
<comment type="caution">
    <text evidence="2">The sequence shown here is derived from an EMBL/GenBank/DDBJ whole genome shotgun (WGS) entry which is preliminary data.</text>
</comment>
<dbReference type="InterPro" id="IPR046674">
    <property type="entry name" value="DUF6544"/>
</dbReference>
<protein>
    <submittedName>
        <fullName evidence="2">Uncharacterized protein</fullName>
    </submittedName>
</protein>
<organism evidence="2 3">
    <name type="scientific">Bacillus cereus</name>
    <dbReference type="NCBI Taxonomy" id="1396"/>
    <lineage>
        <taxon>Bacteria</taxon>
        <taxon>Bacillati</taxon>
        <taxon>Bacillota</taxon>
        <taxon>Bacilli</taxon>
        <taxon>Bacillales</taxon>
        <taxon>Bacillaceae</taxon>
        <taxon>Bacillus</taxon>
        <taxon>Bacillus cereus group</taxon>
    </lineage>
</organism>
<gene>
    <name evidence="2" type="ORF">AT268_23760</name>
</gene>
<reference evidence="2 3" key="1">
    <citation type="submission" date="2015-12" db="EMBL/GenBank/DDBJ databases">
        <title>Bacillus cereus Group isolate.</title>
        <authorList>
            <person name="Kovac J."/>
        </authorList>
    </citation>
    <scope>NUCLEOTIDE SEQUENCE [LARGE SCALE GENOMIC DNA]</scope>
    <source>
        <strain evidence="2 3">FSL K6-0073</strain>
    </source>
</reference>
<dbReference type="AlphaFoldDB" id="A0A9X0SIS2"/>
<evidence type="ECO:0000256" key="1">
    <source>
        <dbReference type="SAM" id="Phobius"/>
    </source>
</evidence>
<keyword evidence="1" id="KW-0472">Membrane</keyword>
<accession>A0A9X0SIS2</accession>
<dbReference type="EMBL" id="LOMO01000293">
    <property type="protein sequence ID" value="KXY25029.1"/>
    <property type="molecule type" value="Genomic_DNA"/>
</dbReference>